<sequence>MYPRVKVRVTEEGEVNIYQENDSGTWMFLKFIESLYLEGILKTSKEVGESPKENVRASCVLRPRAVLSSPENDELVGSINDSNNNIPSTHRKNDSTGKVGKVLMKEGGEVPKGKTLVKAKRSSASFSPK</sequence>
<dbReference type="PANTHER" id="PTHR38932:SF2">
    <property type="entry name" value="DUF3741 DOMAIN-CONTAINING PROTEIN"/>
    <property type="match status" value="1"/>
</dbReference>
<name>A0AAV1VRP6_LUPLU</name>
<dbReference type="AlphaFoldDB" id="A0AAV1VRP6"/>
<protein>
    <submittedName>
        <fullName evidence="2">Uncharacterized protein</fullName>
    </submittedName>
</protein>
<feature type="region of interest" description="Disordered" evidence="1">
    <location>
        <begin position="71"/>
        <end position="129"/>
    </location>
</feature>
<keyword evidence="3" id="KW-1185">Reference proteome</keyword>
<comment type="caution">
    <text evidence="2">The sequence shown here is derived from an EMBL/GenBank/DDBJ whole genome shotgun (WGS) entry which is preliminary data.</text>
</comment>
<evidence type="ECO:0000313" key="3">
    <source>
        <dbReference type="Proteomes" id="UP001497480"/>
    </source>
</evidence>
<dbReference type="EMBL" id="CAXHTB010000001">
    <property type="protein sequence ID" value="CAL0299655.1"/>
    <property type="molecule type" value="Genomic_DNA"/>
</dbReference>
<evidence type="ECO:0000313" key="2">
    <source>
        <dbReference type="EMBL" id="CAL0299655.1"/>
    </source>
</evidence>
<evidence type="ECO:0000256" key="1">
    <source>
        <dbReference type="SAM" id="MobiDB-lite"/>
    </source>
</evidence>
<accession>A0AAV1VRP6</accession>
<reference evidence="2 3" key="1">
    <citation type="submission" date="2024-03" db="EMBL/GenBank/DDBJ databases">
        <authorList>
            <person name="Martinez-Hernandez J."/>
        </authorList>
    </citation>
    <scope>NUCLEOTIDE SEQUENCE [LARGE SCALE GENOMIC DNA]</scope>
</reference>
<feature type="compositionally biased region" description="Basic and acidic residues" evidence="1">
    <location>
        <begin position="103"/>
        <end position="112"/>
    </location>
</feature>
<proteinExistence type="predicted"/>
<organism evidence="2 3">
    <name type="scientific">Lupinus luteus</name>
    <name type="common">European yellow lupine</name>
    <dbReference type="NCBI Taxonomy" id="3873"/>
    <lineage>
        <taxon>Eukaryota</taxon>
        <taxon>Viridiplantae</taxon>
        <taxon>Streptophyta</taxon>
        <taxon>Embryophyta</taxon>
        <taxon>Tracheophyta</taxon>
        <taxon>Spermatophyta</taxon>
        <taxon>Magnoliopsida</taxon>
        <taxon>eudicotyledons</taxon>
        <taxon>Gunneridae</taxon>
        <taxon>Pentapetalae</taxon>
        <taxon>rosids</taxon>
        <taxon>fabids</taxon>
        <taxon>Fabales</taxon>
        <taxon>Fabaceae</taxon>
        <taxon>Papilionoideae</taxon>
        <taxon>50 kb inversion clade</taxon>
        <taxon>genistoids sensu lato</taxon>
        <taxon>core genistoids</taxon>
        <taxon>Genisteae</taxon>
        <taxon>Lupinus</taxon>
    </lineage>
</organism>
<dbReference type="PANTHER" id="PTHR38932">
    <property type="entry name" value="BNAC03G64660D PROTEIN"/>
    <property type="match status" value="1"/>
</dbReference>
<feature type="compositionally biased region" description="Polar residues" evidence="1">
    <location>
        <begin position="79"/>
        <end position="88"/>
    </location>
</feature>
<gene>
    <name evidence="2" type="ORF">LLUT_LOCUS715</name>
</gene>
<dbReference type="Proteomes" id="UP001497480">
    <property type="component" value="Unassembled WGS sequence"/>
</dbReference>